<proteinExistence type="predicted"/>
<gene>
    <name evidence="1" type="ORF">IHE71_05675</name>
</gene>
<dbReference type="Proteomes" id="UP000625527">
    <property type="component" value="Unassembled WGS sequence"/>
</dbReference>
<organism evidence="1 2">
    <name type="scientific">Myceligenerans pegani</name>
    <dbReference type="NCBI Taxonomy" id="2776917"/>
    <lineage>
        <taxon>Bacteria</taxon>
        <taxon>Bacillati</taxon>
        <taxon>Actinomycetota</taxon>
        <taxon>Actinomycetes</taxon>
        <taxon>Micrococcales</taxon>
        <taxon>Promicromonosporaceae</taxon>
        <taxon>Myceligenerans</taxon>
    </lineage>
</organism>
<keyword evidence="2" id="KW-1185">Reference proteome</keyword>
<sequence>MLIGQSILWVFEVGDDIAKGIPAGMVMGDLLEAVGRAVAAVRRHLGTRTLSGLATRESQGTAWLAGSSRFPCGAEPRVRPMASRAGFTRHAKN</sequence>
<evidence type="ECO:0000313" key="2">
    <source>
        <dbReference type="Proteomes" id="UP000625527"/>
    </source>
</evidence>
<dbReference type="EMBL" id="JADAQT010000058">
    <property type="protein sequence ID" value="MBE1875200.1"/>
    <property type="molecule type" value="Genomic_DNA"/>
</dbReference>
<evidence type="ECO:0000313" key="1">
    <source>
        <dbReference type="EMBL" id="MBE1875200.1"/>
    </source>
</evidence>
<protein>
    <submittedName>
        <fullName evidence="1">Uncharacterized protein</fullName>
    </submittedName>
</protein>
<comment type="caution">
    <text evidence="1">The sequence shown here is derived from an EMBL/GenBank/DDBJ whole genome shotgun (WGS) entry which is preliminary data.</text>
</comment>
<dbReference type="RefSeq" id="WP_192861764.1">
    <property type="nucleotide sequence ID" value="NZ_JADAQT010000058.1"/>
</dbReference>
<accession>A0ABR9MVQ5</accession>
<name>A0ABR9MVQ5_9MICO</name>
<reference evidence="1 2" key="1">
    <citation type="submission" date="2020-10" db="EMBL/GenBank/DDBJ databases">
        <title>Myceligenerans pegani sp. nov., an endophytic actinomycete isolated from Peganum harmala L. in Xinjiang, China.</title>
        <authorList>
            <person name="Xin L."/>
        </authorList>
    </citation>
    <scope>NUCLEOTIDE SEQUENCE [LARGE SCALE GENOMIC DNA]</scope>
    <source>
        <strain evidence="1 2">TRM65318</strain>
    </source>
</reference>